<dbReference type="EMBL" id="BTRK01000004">
    <property type="protein sequence ID" value="GMR46272.1"/>
    <property type="molecule type" value="Genomic_DNA"/>
</dbReference>
<name>A0AAN5HZ98_9BILA</name>
<dbReference type="SUPFAM" id="SSF81321">
    <property type="entry name" value="Family A G protein-coupled receptor-like"/>
    <property type="match status" value="1"/>
</dbReference>
<sequence length="266" mass="30935">KNAQIPVAGVALNIVLLYAIRRFTRKALGTYKQLLTIFASYDVFITLMHLSVKPYPQLLNLYFGKPPDIVEHEDFSSELFHRYCLCYYLLTGDREEIGKELLRSEYLVRYGREQREGWIIMNHWVLQCCPHYTICALFKENGAFNLRIFIAMCAYDAIMIVSFSIAVGLASGTFYYIRRADTISTQALNMQFKLFIAVCAQTVVPLVFVYIPYFFVVTFPFFHLPIWFFDHGCMFLTACFPAWDAVVIILLMKDYRDGLLGMCRKK</sequence>
<feature type="transmembrane region" description="Helical" evidence="1">
    <location>
        <begin position="6"/>
        <end position="23"/>
    </location>
</feature>
<comment type="caution">
    <text evidence="2">The sequence shown here is derived from an EMBL/GenBank/DDBJ whole genome shotgun (WGS) entry which is preliminary data.</text>
</comment>
<feature type="transmembrane region" description="Helical" evidence="1">
    <location>
        <begin position="35"/>
        <end position="52"/>
    </location>
</feature>
<feature type="non-terminal residue" evidence="2">
    <location>
        <position position="266"/>
    </location>
</feature>
<feature type="non-terminal residue" evidence="2">
    <location>
        <position position="1"/>
    </location>
</feature>
<evidence type="ECO:0008006" key="4">
    <source>
        <dbReference type="Google" id="ProtNLM"/>
    </source>
</evidence>
<gene>
    <name evidence="2" type="ORF">PMAYCL1PPCAC_16467</name>
</gene>
<feature type="transmembrane region" description="Helical" evidence="1">
    <location>
        <begin position="194"/>
        <end position="215"/>
    </location>
</feature>
<keyword evidence="3" id="KW-1185">Reference proteome</keyword>
<evidence type="ECO:0000256" key="1">
    <source>
        <dbReference type="SAM" id="Phobius"/>
    </source>
</evidence>
<dbReference type="Proteomes" id="UP001328107">
    <property type="component" value="Unassembled WGS sequence"/>
</dbReference>
<keyword evidence="1" id="KW-0812">Transmembrane</keyword>
<evidence type="ECO:0000313" key="3">
    <source>
        <dbReference type="Proteomes" id="UP001328107"/>
    </source>
</evidence>
<dbReference type="AlphaFoldDB" id="A0AAN5HZ98"/>
<reference evidence="3" key="1">
    <citation type="submission" date="2022-10" db="EMBL/GenBank/DDBJ databases">
        <title>Genome assembly of Pristionchus species.</title>
        <authorList>
            <person name="Yoshida K."/>
            <person name="Sommer R.J."/>
        </authorList>
    </citation>
    <scope>NUCLEOTIDE SEQUENCE [LARGE SCALE GENOMIC DNA]</scope>
    <source>
        <strain evidence="3">RS5460</strain>
    </source>
</reference>
<accession>A0AAN5HZ98</accession>
<organism evidence="2 3">
    <name type="scientific">Pristionchus mayeri</name>
    <dbReference type="NCBI Taxonomy" id="1317129"/>
    <lineage>
        <taxon>Eukaryota</taxon>
        <taxon>Metazoa</taxon>
        <taxon>Ecdysozoa</taxon>
        <taxon>Nematoda</taxon>
        <taxon>Chromadorea</taxon>
        <taxon>Rhabditida</taxon>
        <taxon>Rhabditina</taxon>
        <taxon>Diplogasteromorpha</taxon>
        <taxon>Diplogasteroidea</taxon>
        <taxon>Neodiplogasteridae</taxon>
        <taxon>Pristionchus</taxon>
    </lineage>
</organism>
<dbReference type="InterPro" id="IPR019428">
    <property type="entry name" value="7TM_GPCR_serpentine_rcpt_Str"/>
</dbReference>
<evidence type="ECO:0000313" key="2">
    <source>
        <dbReference type="EMBL" id="GMR46272.1"/>
    </source>
</evidence>
<dbReference type="PANTHER" id="PTHR22943">
    <property type="entry name" value="7-TRANSMEMBRANE DOMAIN RECEPTOR C.ELEGANS"/>
    <property type="match status" value="1"/>
</dbReference>
<dbReference type="PANTHER" id="PTHR22943:SF248">
    <property type="entry name" value="SEVEN TM RECEPTOR"/>
    <property type="match status" value="1"/>
</dbReference>
<feature type="transmembrane region" description="Helical" evidence="1">
    <location>
        <begin position="148"/>
        <end position="174"/>
    </location>
</feature>
<keyword evidence="1" id="KW-1133">Transmembrane helix</keyword>
<keyword evidence="1" id="KW-0472">Membrane</keyword>
<protein>
    <recommendedName>
        <fullName evidence="4">G protein-coupled receptor</fullName>
    </recommendedName>
</protein>
<feature type="transmembrane region" description="Helical" evidence="1">
    <location>
        <begin position="227"/>
        <end position="252"/>
    </location>
</feature>
<dbReference type="Pfam" id="PF10326">
    <property type="entry name" value="7TM_GPCR_Str"/>
    <property type="match status" value="2"/>
</dbReference>
<proteinExistence type="predicted"/>